<dbReference type="GO" id="GO:0015677">
    <property type="term" value="P:copper ion import"/>
    <property type="evidence" value="ECO:0007669"/>
    <property type="project" value="TreeGrafter"/>
</dbReference>
<dbReference type="InterPro" id="IPR013121">
    <property type="entry name" value="Fe_red_NAD-bd_6"/>
</dbReference>
<evidence type="ECO:0000256" key="3">
    <source>
        <dbReference type="ARBA" id="ARBA00022448"/>
    </source>
</evidence>
<feature type="transmembrane region" description="Helical" evidence="11">
    <location>
        <begin position="49"/>
        <end position="72"/>
    </location>
</feature>
<evidence type="ECO:0000256" key="6">
    <source>
        <dbReference type="ARBA" id="ARBA00022989"/>
    </source>
</evidence>
<evidence type="ECO:0000256" key="9">
    <source>
        <dbReference type="ARBA" id="ARBA00023136"/>
    </source>
</evidence>
<dbReference type="OrthoDB" id="167398at2759"/>
<feature type="compositionally biased region" description="Basic and acidic residues" evidence="10">
    <location>
        <begin position="363"/>
        <end position="378"/>
    </location>
</feature>
<dbReference type="PANTHER" id="PTHR32361">
    <property type="entry name" value="FERRIC/CUPRIC REDUCTASE TRANSMEMBRANE COMPONENT"/>
    <property type="match status" value="1"/>
</dbReference>
<evidence type="ECO:0000256" key="11">
    <source>
        <dbReference type="SAM" id="Phobius"/>
    </source>
</evidence>
<dbReference type="InterPro" id="IPR039261">
    <property type="entry name" value="FNR_nucleotide-bd"/>
</dbReference>
<gene>
    <name evidence="13" type="ORF">BDW47DRAFT_128632</name>
</gene>
<evidence type="ECO:0000256" key="8">
    <source>
        <dbReference type="ARBA" id="ARBA00023065"/>
    </source>
</evidence>
<evidence type="ECO:0000313" key="13">
    <source>
        <dbReference type="EMBL" id="PLB34947.1"/>
    </source>
</evidence>
<comment type="similarity">
    <text evidence="2">Belongs to the ferric reductase (FRE) family.</text>
</comment>
<dbReference type="GO" id="GO:0005886">
    <property type="term" value="C:plasma membrane"/>
    <property type="evidence" value="ECO:0007669"/>
    <property type="project" value="TreeGrafter"/>
</dbReference>
<dbReference type="Gene3D" id="3.40.50.80">
    <property type="entry name" value="Nucleotide-binding domain of ferredoxin-NADP reductase (FNR) module"/>
    <property type="match status" value="1"/>
</dbReference>
<keyword evidence="6 11" id="KW-1133">Transmembrane helix</keyword>
<dbReference type="InterPro" id="IPR013130">
    <property type="entry name" value="Fe3_Rdtase_TM_dom"/>
</dbReference>
<dbReference type="SFLD" id="SFLDS00052">
    <property type="entry name" value="Ferric_Reductase_Domain"/>
    <property type="match status" value="1"/>
</dbReference>
<keyword evidence="9 11" id="KW-0472">Membrane</keyword>
<evidence type="ECO:0000256" key="5">
    <source>
        <dbReference type="ARBA" id="ARBA00022982"/>
    </source>
</evidence>
<dbReference type="GO" id="GO:0006879">
    <property type="term" value="P:intracellular iron ion homeostasis"/>
    <property type="evidence" value="ECO:0007669"/>
    <property type="project" value="TreeGrafter"/>
</dbReference>
<evidence type="ECO:0000256" key="10">
    <source>
        <dbReference type="SAM" id="MobiDB-lite"/>
    </source>
</evidence>
<evidence type="ECO:0000313" key="14">
    <source>
        <dbReference type="Proteomes" id="UP000234585"/>
    </source>
</evidence>
<feature type="transmembrane region" description="Helical" evidence="11">
    <location>
        <begin position="212"/>
        <end position="231"/>
    </location>
</feature>
<dbReference type="GO" id="GO:0000293">
    <property type="term" value="F:ferric-chelate reductase activity"/>
    <property type="evidence" value="ECO:0007669"/>
    <property type="project" value="UniProtKB-ARBA"/>
</dbReference>
<feature type="domain" description="FAD-binding FR-type" evidence="12">
    <location>
        <begin position="316"/>
        <end position="472"/>
    </location>
</feature>
<dbReference type="AlphaFoldDB" id="A0A2I2F2V3"/>
<keyword evidence="3" id="KW-0813">Transport</keyword>
<organism evidence="13 14">
    <name type="scientific">Aspergillus candidus</name>
    <dbReference type="NCBI Taxonomy" id="41067"/>
    <lineage>
        <taxon>Eukaryota</taxon>
        <taxon>Fungi</taxon>
        <taxon>Dikarya</taxon>
        <taxon>Ascomycota</taxon>
        <taxon>Pezizomycotina</taxon>
        <taxon>Eurotiomycetes</taxon>
        <taxon>Eurotiomycetidae</taxon>
        <taxon>Eurotiales</taxon>
        <taxon>Aspergillaceae</taxon>
        <taxon>Aspergillus</taxon>
        <taxon>Aspergillus subgen. Circumdati</taxon>
    </lineage>
</organism>
<feature type="region of interest" description="Disordered" evidence="10">
    <location>
        <begin position="359"/>
        <end position="378"/>
    </location>
</feature>
<dbReference type="InterPro" id="IPR051410">
    <property type="entry name" value="Ferric/Cupric_Reductase"/>
</dbReference>
<name>A0A2I2F2V3_ASPCN</name>
<evidence type="ECO:0000256" key="7">
    <source>
        <dbReference type="ARBA" id="ARBA00023002"/>
    </source>
</evidence>
<evidence type="ECO:0000259" key="12">
    <source>
        <dbReference type="PROSITE" id="PS51384"/>
    </source>
</evidence>
<reference evidence="13 14" key="1">
    <citation type="submission" date="2017-12" db="EMBL/GenBank/DDBJ databases">
        <authorList>
            <consortium name="DOE Joint Genome Institute"/>
            <person name="Haridas S."/>
            <person name="Kjaerbolling I."/>
            <person name="Vesth T.C."/>
            <person name="Frisvad J.C."/>
            <person name="Nybo J.L."/>
            <person name="Theobald S."/>
            <person name="Kuo A."/>
            <person name="Bowyer P."/>
            <person name="Matsuda Y."/>
            <person name="Mondo S."/>
            <person name="Lyhne E.K."/>
            <person name="Kogle M.E."/>
            <person name="Clum A."/>
            <person name="Lipzen A."/>
            <person name="Salamov A."/>
            <person name="Ngan C.Y."/>
            <person name="Daum C."/>
            <person name="Chiniquy J."/>
            <person name="Barry K."/>
            <person name="LaButti K."/>
            <person name="Simmons B.A."/>
            <person name="Magnuson J.K."/>
            <person name="Mortensen U.H."/>
            <person name="Larsen T.O."/>
            <person name="Grigoriev I.V."/>
            <person name="Baker S.E."/>
            <person name="Andersen M.R."/>
            <person name="Nordberg H.P."/>
            <person name="Cantor M.N."/>
            <person name="Hua S.X."/>
        </authorList>
    </citation>
    <scope>NUCLEOTIDE SEQUENCE [LARGE SCALE GENOMIC DNA]</scope>
    <source>
        <strain evidence="13 14">CBS 102.13</strain>
    </source>
</reference>
<dbReference type="SUPFAM" id="SSF52343">
    <property type="entry name" value="Ferredoxin reductase-like, C-terminal NADP-linked domain"/>
    <property type="match status" value="1"/>
</dbReference>
<keyword evidence="5" id="KW-0249">Electron transport</keyword>
<dbReference type="GO" id="GO:0006826">
    <property type="term" value="P:iron ion transport"/>
    <property type="evidence" value="ECO:0007669"/>
    <property type="project" value="TreeGrafter"/>
</dbReference>
<dbReference type="Pfam" id="PF08022">
    <property type="entry name" value="FAD_binding_8"/>
    <property type="match status" value="1"/>
</dbReference>
<dbReference type="PROSITE" id="PS51384">
    <property type="entry name" value="FAD_FR"/>
    <property type="match status" value="1"/>
</dbReference>
<dbReference type="Pfam" id="PF08030">
    <property type="entry name" value="NAD_binding_6"/>
    <property type="match status" value="1"/>
</dbReference>
<dbReference type="CDD" id="cd06186">
    <property type="entry name" value="NOX_Duox_like_FAD_NADP"/>
    <property type="match status" value="1"/>
</dbReference>
<dbReference type="InterPro" id="IPR013112">
    <property type="entry name" value="FAD-bd_8"/>
</dbReference>
<evidence type="ECO:0000256" key="1">
    <source>
        <dbReference type="ARBA" id="ARBA00004141"/>
    </source>
</evidence>
<dbReference type="STRING" id="41067.A0A2I2F2V3"/>
<keyword evidence="7" id="KW-0560">Oxidoreductase</keyword>
<dbReference type="SFLD" id="SFLDG01168">
    <property type="entry name" value="Ferric_reductase_subgroup_(FRE"/>
    <property type="match status" value="1"/>
</dbReference>
<evidence type="ECO:0000256" key="4">
    <source>
        <dbReference type="ARBA" id="ARBA00022692"/>
    </source>
</evidence>
<feature type="transmembrane region" description="Helical" evidence="11">
    <location>
        <begin position="128"/>
        <end position="151"/>
    </location>
</feature>
<dbReference type="Proteomes" id="UP000234585">
    <property type="component" value="Unassembled WGS sequence"/>
</dbReference>
<dbReference type="EMBL" id="KZ559170">
    <property type="protein sequence ID" value="PLB34947.1"/>
    <property type="molecule type" value="Genomic_DNA"/>
</dbReference>
<proteinExistence type="inferred from homology"/>
<keyword evidence="4 11" id="KW-0812">Transmembrane</keyword>
<dbReference type="PANTHER" id="PTHR32361:SF3">
    <property type="entry name" value="REDUCTASE, PUTATIVE (AFU_ORTHOLOGUE AFUA_6G13750)-RELATED"/>
    <property type="match status" value="1"/>
</dbReference>
<accession>A0A2I2F2V3</accession>
<feature type="transmembrane region" description="Helical" evidence="11">
    <location>
        <begin position="251"/>
        <end position="273"/>
    </location>
</feature>
<comment type="subcellular location">
    <subcellularLocation>
        <location evidence="1">Membrane</location>
        <topology evidence="1">Multi-pass membrane protein</topology>
    </subcellularLocation>
</comment>
<protein>
    <submittedName>
        <fullName evidence="13">Ferric reductase like transmembrane component-domain-containing protein</fullName>
    </submittedName>
</protein>
<dbReference type="RefSeq" id="XP_024668959.1">
    <property type="nucleotide sequence ID" value="XM_024816876.1"/>
</dbReference>
<keyword evidence="8" id="KW-0406">Ion transport</keyword>
<keyword evidence="14" id="KW-1185">Reference proteome</keyword>
<dbReference type="InterPro" id="IPR017927">
    <property type="entry name" value="FAD-bd_FR_type"/>
</dbReference>
<dbReference type="GeneID" id="36524036"/>
<sequence length="672" mass="75633">MIRRHEHIPESGPGVEQHWGYFSRQLPCTDDPGKCAYLDTVYHSHDLSMLYSAILWAVILGIVLLCFIARYCNPVSRQISHHVDHEKQLPTQSTLYRIKSTLNALYHRYLLPESALPRIFGPTTRFNVLLLTILIIYLTIFTFVGIVYQTWTSPTGPNQPDTIRIGFGPWADRIGVLAYALTPLSVLLCTRESILSLLTGIPYHHFNFLHRWLGWIIYIQSVLHTLGWTLVEGELYQPQPTTWNEFVRQRYIIWGIVAMIFLSFMVFGSLQCVIRRTGYEFFRKSHYVLAMLYVGACWGHWDKLACWMIASLAVWGTDRGLRLLRTIVLHLSSSSSTSSSPWRLQIPNAQLTLFTTSTAEQPASHHEKEDDKERGDQQESVVRIDFHHPHSGWEIGQHFYLCFPDLSIWQSHPMTPASVPDTASGVATQSHTYLIRAKTGITRALASNLTPKSEANTTPVILSGPYGHAITDDDLHCTDDINIFCAAGGTGVTFVLPLLQAIVLNSWFPARKSMVEFVWVVRHRADVRWIQAELDALRAVAERCAHFRVRVFVTRDVDGLSGSSSDSGLDCDDGNGAGSGSGSDADTSPLPFEMRCLRPSLAEPPVHPDLAHYMQDFVERTPCGPTRVFASGPAGLVSSLRGAVARCNDVGKVWHGQERYSVQLVHDDRLEW</sequence>
<evidence type="ECO:0000256" key="2">
    <source>
        <dbReference type="ARBA" id="ARBA00006278"/>
    </source>
</evidence>
<feature type="region of interest" description="Disordered" evidence="10">
    <location>
        <begin position="560"/>
        <end position="589"/>
    </location>
</feature>
<dbReference type="Pfam" id="PF01794">
    <property type="entry name" value="Ferric_reduct"/>
    <property type="match status" value="1"/>
</dbReference>